<keyword evidence="8" id="KW-0819">tRNA processing</keyword>
<feature type="domain" description="DRBM" evidence="9">
    <location>
        <begin position="173"/>
        <end position="242"/>
    </location>
</feature>
<dbReference type="GO" id="GO:0010468">
    <property type="term" value="P:regulation of gene expression"/>
    <property type="evidence" value="ECO:0007669"/>
    <property type="project" value="TreeGrafter"/>
</dbReference>
<evidence type="ECO:0000256" key="7">
    <source>
        <dbReference type="ARBA" id="ARBA00022884"/>
    </source>
</evidence>
<dbReference type="PROSITE" id="PS50137">
    <property type="entry name" value="DS_RBD"/>
    <property type="match status" value="1"/>
</dbReference>
<dbReference type="GO" id="GO:0008033">
    <property type="term" value="P:tRNA processing"/>
    <property type="evidence" value="ECO:0007669"/>
    <property type="project" value="UniProtKB-KW"/>
</dbReference>
<keyword evidence="8" id="KW-0698">rRNA processing</keyword>
<feature type="domain" description="RNase III" evidence="10">
    <location>
        <begin position="20"/>
        <end position="145"/>
    </location>
</feature>
<dbReference type="GO" id="GO:0019843">
    <property type="term" value="F:rRNA binding"/>
    <property type="evidence" value="ECO:0007669"/>
    <property type="project" value="UniProtKB-KW"/>
</dbReference>
<evidence type="ECO:0000256" key="3">
    <source>
        <dbReference type="ARBA" id="ARBA00022664"/>
    </source>
</evidence>
<dbReference type="GO" id="GO:0006364">
    <property type="term" value="P:rRNA processing"/>
    <property type="evidence" value="ECO:0007669"/>
    <property type="project" value="UniProtKB-UniRule"/>
</dbReference>
<keyword evidence="8" id="KW-0963">Cytoplasm</keyword>
<dbReference type="PROSITE" id="PS50142">
    <property type="entry name" value="RNASE_3_2"/>
    <property type="match status" value="1"/>
</dbReference>
<dbReference type="Gene3D" id="1.10.1520.10">
    <property type="entry name" value="Ribonuclease III domain"/>
    <property type="match status" value="1"/>
</dbReference>
<dbReference type="InterPro" id="IPR000999">
    <property type="entry name" value="RNase_III_dom"/>
</dbReference>
<dbReference type="EMBL" id="JABZGR010000009">
    <property type="protein sequence ID" value="MBF0970268.1"/>
    <property type="molecule type" value="Genomic_DNA"/>
</dbReference>
<keyword evidence="3 8" id="KW-0507">mRNA processing</keyword>
<dbReference type="GO" id="GO:0004525">
    <property type="term" value="F:ribonuclease III activity"/>
    <property type="evidence" value="ECO:0007669"/>
    <property type="project" value="UniProtKB-UniRule"/>
</dbReference>
<accession>A0A929WZP9</accession>
<keyword evidence="4 8" id="KW-0540">Nuclease</keyword>
<dbReference type="HAMAP" id="MF_00104">
    <property type="entry name" value="RNase_III"/>
    <property type="match status" value="1"/>
</dbReference>
<comment type="catalytic activity">
    <reaction evidence="1 8">
        <text>Endonucleolytic cleavage to 5'-phosphomonoester.</text>
        <dbReference type="EC" id="3.1.26.3"/>
    </reaction>
</comment>
<feature type="active site" evidence="8">
    <location>
        <position position="134"/>
    </location>
</feature>
<dbReference type="Pfam" id="PF00035">
    <property type="entry name" value="dsrm"/>
    <property type="match status" value="1"/>
</dbReference>
<keyword evidence="8" id="KW-0699">rRNA-binding</keyword>
<dbReference type="CDD" id="cd00593">
    <property type="entry name" value="RIBOc"/>
    <property type="match status" value="1"/>
</dbReference>
<organism evidence="11 12">
    <name type="scientific">Alloprevotella tannerae</name>
    <dbReference type="NCBI Taxonomy" id="76122"/>
    <lineage>
        <taxon>Bacteria</taxon>
        <taxon>Pseudomonadati</taxon>
        <taxon>Bacteroidota</taxon>
        <taxon>Bacteroidia</taxon>
        <taxon>Bacteroidales</taxon>
        <taxon>Prevotellaceae</taxon>
        <taxon>Alloprevotella</taxon>
    </lineage>
</organism>
<keyword evidence="6 8" id="KW-0378">Hydrolase</keyword>
<dbReference type="InterPro" id="IPR036389">
    <property type="entry name" value="RNase_III_sf"/>
</dbReference>
<keyword evidence="7 8" id="KW-0694">RNA-binding</keyword>
<dbReference type="SUPFAM" id="SSF54768">
    <property type="entry name" value="dsRNA-binding domain-like"/>
    <property type="match status" value="1"/>
</dbReference>
<feature type="active site" evidence="8">
    <location>
        <position position="66"/>
    </location>
</feature>
<comment type="cofactor">
    <cofactor evidence="8">
        <name>Mg(2+)</name>
        <dbReference type="ChEBI" id="CHEBI:18420"/>
    </cofactor>
</comment>
<dbReference type="InterPro" id="IPR014720">
    <property type="entry name" value="dsRBD_dom"/>
</dbReference>
<dbReference type="SMART" id="SM00535">
    <property type="entry name" value="RIBOc"/>
    <property type="match status" value="1"/>
</dbReference>
<comment type="caution">
    <text evidence="11">The sequence shown here is derived from an EMBL/GenBank/DDBJ whole genome shotgun (WGS) entry which is preliminary data.</text>
</comment>
<sequence>MMLNWIDRIKLLFRKDKELYRKVYNILGFYPHDIEYYRIAFAHSSSEYKGRNGRTVNNERLEFLGDAVLEMVVSDIVFRRFERKREGFLTGTRSKIVQRATLNQLAEKTGISKLLRTSMRATSHNSNIGGNAFEAFFGALYLDRGYRAAYRFFAKRILGVHINLEAVAKKEENFKSKLLEWSQKNRLRAEFKLDRTENNTSNGPVFYTTVRLEGLEAGKGSGYSKKESQQKAAKAALTKLKREVKFKDSIFEAKEKRTSMEAEEFAALPSMSGPSILIDRPAER</sequence>
<dbReference type="RefSeq" id="WP_237782608.1">
    <property type="nucleotide sequence ID" value="NZ_CAUQEA010000025.1"/>
</dbReference>
<gene>
    <name evidence="8 11" type="primary">rnc</name>
    <name evidence="11" type="ORF">HXK21_04410</name>
</gene>
<dbReference type="GO" id="GO:0003725">
    <property type="term" value="F:double-stranded RNA binding"/>
    <property type="evidence" value="ECO:0007669"/>
    <property type="project" value="TreeGrafter"/>
</dbReference>
<dbReference type="AlphaFoldDB" id="A0A929WZP9"/>
<feature type="binding site" evidence="8">
    <location>
        <position position="62"/>
    </location>
    <ligand>
        <name>Mg(2+)</name>
        <dbReference type="ChEBI" id="CHEBI:18420"/>
    </ligand>
</feature>
<dbReference type="GO" id="GO:0006397">
    <property type="term" value="P:mRNA processing"/>
    <property type="evidence" value="ECO:0007669"/>
    <property type="project" value="UniProtKB-UniRule"/>
</dbReference>
<evidence type="ECO:0000256" key="8">
    <source>
        <dbReference type="HAMAP-Rule" id="MF_00104"/>
    </source>
</evidence>
<keyword evidence="8" id="KW-0479">Metal-binding</keyword>
<comment type="similarity">
    <text evidence="2">Belongs to the ribonuclease III family.</text>
</comment>
<reference evidence="11" key="1">
    <citation type="submission" date="2020-04" db="EMBL/GenBank/DDBJ databases">
        <title>Deep metagenomics examines the oral microbiome during advanced dental caries in children, revealing novel taxa and co-occurrences with host molecules.</title>
        <authorList>
            <person name="Baker J.L."/>
            <person name="Morton J.T."/>
            <person name="Dinis M."/>
            <person name="Alvarez R."/>
            <person name="Tran N.C."/>
            <person name="Knight R."/>
            <person name="Edlund A."/>
        </authorList>
    </citation>
    <scope>NUCLEOTIDE SEQUENCE</scope>
    <source>
        <strain evidence="11">JCVI_34_bin.1</strain>
    </source>
</reference>
<dbReference type="EC" id="3.1.26.3" evidence="8"/>
<feature type="binding site" evidence="8">
    <location>
        <position position="131"/>
    </location>
    <ligand>
        <name>Mg(2+)</name>
        <dbReference type="ChEBI" id="CHEBI:18420"/>
    </ligand>
</feature>
<proteinExistence type="inferred from homology"/>
<comment type="function">
    <text evidence="8">Digests double-stranded RNA. Involved in the processing of primary rRNA transcript to yield the immediate precursors to the large and small rRNAs (23S and 16S). Processes some mRNAs, and tRNAs when they are encoded in the rRNA operon. Processes pre-crRNA and tracrRNA of type II CRISPR loci if present in the organism.</text>
</comment>
<protein>
    <recommendedName>
        <fullName evidence="8">Ribonuclease 3</fullName>
        <ecNumber evidence="8">3.1.26.3</ecNumber>
    </recommendedName>
    <alternativeName>
        <fullName evidence="8">Ribonuclease III</fullName>
        <shortName evidence="8">RNase III</shortName>
    </alternativeName>
</protein>
<dbReference type="PROSITE" id="PS00517">
    <property type="entry name" value="RNASE_3_1"/>
    <property type="match status" value="1"/>
</dbReference>
<comment type="subunit">
    <text evidence="8">Homodimer.</text>
</comment>
<dbReference type="InterPro" id="IPR011907">
    <property type="entry name" value="RNase_III"/>
</dbReference>
<evidence type="ECO:0000256" key="4">
    <source>
        <dbReference type="ARBA" id="ARBA00022722"/>
    </source>
</evidence>
<dbReference type="Pfam" id="PF14622">
    <property type="entry name" value="Ribonucleas_3_3"/>
    <property type="match status" value="1"/>
</dbReference>
<dbReference type="PANTHER" id="PTHR11207">
    <property type="entry name" value="RIBONUCLEASE III"/>
    <property type="match status" value="1"/>
</dbReference>
<dbReference type="Proteomes" id="UP000704068">
    <property type="component" value="Unassembled WGS sequence"/>
</dbReference>
<evidence type="ECO:0000256" key="6">
    <source>
        <dbReference type="ARBA" id="ARBA00022801"/>
    </source>
</evidence>
<dbReference type="PANTHER" id="PTHR11207:SF0">
    <property type="entry name" value="RIBONUCLEASE 3"/>
    <property type="match status" value="1"/>
</dbReference>
<evidence type="ECO:0000256" key="2">
    <source>
        <dbReference type="ARBA" id="ARBA00010183"/>
    </source>
</evidence>
<feature type="binding site" evidence="8">
    <location>
        <position position="134"/>
    </location>
    <ligand>
        <name>Mg(2+)</name>
        <dbReference type="ChEBI" id="CHEBI:18420"/>
    </ligand>
</feature>
<evidence type="ECO:0000256" key="1">
    <source>
        <dbReference type="ARBA" id="ARBA00000109"/>
    </source>
</evidence>
<evidence type="ECO:0000313" key="11">
    <source>
        <dbReference type="EMBL" id="MBF0970268.1"/>
    </source>
</evidence>
<evidence type="ECO:0000313" key="12">
    <source>
        <dbReference type="Proteomes" id="UP000704068"/>
    </source>
</evidence>
<dbReference type="GO" id="GO:0005737">
    <property type="term" value="C:cytoplasm"/>
    <property type="evidence" value="ECO:0007669"/>
    <property type="project" value="UniProtKB-SubCell"/>
</dbReference>
<dbReference type="SUPFAM" id="SSF69065">
    <property type="entry name" value="RNase III domain-like"/>
    <property type="match status" value="1"/>
</dbReference>
<dbReference type="SMART" id="SM00358">
    <property type="entry name" value="DSRM"/>
    <property type="match status" value="1"/>
</dbReference>
<keyword evidence="5 8" id="KW-0255">Endonuclease</keyword>
<name>A0A929WZP9_9BACT</name>
<dbReference type="GO" id="GO:0046872">
    <property type="term" value="F:metal ion binding"/>
    <property type="evidence" value="ECO:0007669"/>
    <property type="project" value="UniProtKB-KW"/>
</dbReference>
<dbReference type="NCBIfam" id="TIGR02191">
    <property type="entry name" value="RNaseIII"/>
    <property type="match status" value="1"/>
</dbReference>
<comment type="subcellular location">
    <subcellularLocation>
        <location evidence="8">Cytoplasm</location>
    </subcellularLocation>
</comment>
<evidence type="ECO:0000259" key="10">
    <source>
        <dbReference type="PROSITE" id="PS50142"/>
    </source>
</evidence>
<dbReference type="Gene3D" id="3.30.160.20">
    <property type="match status" value="1"/>
</dbReference>
<keyword evidence="8" id="KW-0460">Magnesium</keyword>
<dbReference type="CDD" id="cd10845">
    <property type="entry name" value="DSRM_RNAse_III_family"/>
    <property type="match status" value="1"/>
</dbReference>
<evidence type="ECO:0000259" key="9">
    <source>
        <dbReference type="PROSITE" id="PS50137"/>
    </source>
</evidence>
<evidence type="ECO:0000256" key="5">
    <source>
        <dbReference type="ARBA" id="ARBA00022759"/>
    </source>
</evidence>